<accession>A0A1G9VKJ1</accession>
<dbReference type="AlphaFoldDB" id="A0A1G9VKJ1"/>
<proteinExistence type="predicted"/>
<keyword evidence="3" id="KW-1185">Reference proteome</keyword>
<dbReference type="EMBL" id="FNDJ01000053">
    <property type="protein sequence ID" value="SDM72689.1"/>
    <property type="molecule type" value="Genomic_DNA"/>
</dbReference>
<name>A0A1G9VKJ1_9ACTN</name>
<dbReference type="Proteomes" id="UP000199202">
    <property type="component" value="Unassembled WGS sequence"/>
</dbReference>
<protein>
    <recommendedName>
        <fullName evidence="4">Secreted protein</fullName>
    </recommendedName>
</protein>
<feature type="chain" id="PRO_5011546650" description="Secreted protein" evidence="1">
    <location>
        <begin position="35"/>
        <end position="174"/>
    </location>
</feature>
<evidence type="ECO:0000313" key="3">
    <source>
        <dbReference type="Proteomes" id="UP000199202"/>
    </source>
</evidence>
<feature type="signal peptide" evidence="1">
    <location>
        <begin position="1"/>
        <end position="34"/>
    </location>
</feature>
<reference evidence="2 3" key="1">
    <citation type="submission" date="2016-10" db="EMBL/GenBank/DDBJ databases">
        <authorList>
            <person name="de Groot N.N."/>
        </authorList>
    </citation>
    <scope>NUCLEOTIDE SEQUENCE [LARGE SCALE GENOMIC DNA]</scope>
    <source>
        <strain evidence="2 3">CGMCC 4.6533</strain>
    </source>
</reference>
<organism evidence="2 3">
    <name type="scientific">Nonomuraea jiangxiensis</name>
    <dbReference type="NCBI Taxonomy" id="633440"/>
    <lineage>
        <taxon>Bacteria</taxon>
        <taxon>Bacillati</taxon>
        <taxon>Actinomycetota</taxon>
        <taxon>Actinomycetes</taxon>
        <taxon>Streptosporangiales</taxon>
        <taxon>Streptosporangiaceae</taxon>
        <taxon>Nonomuraea</taxon>
    </lineage>
</organism>
<evidence type="ECO:0008006" key="4">
    <source>
        <dbReference type="Google" id="ProtNLM"/>
    </source>
</evidence>
<gene>
    <name evidence="2" type="ORF">SAMN05421869_15355</name>
</gene>
<evidence type="ECO:0000256" key="1">
    <source>
        <dbReference type="SAM" id="SignalP"/>
    </source>
</evidence>
<evidence type="ECO:0000313" key="2">
    <source>
        <dbReference type="EMBL" id="SDM72689.1"/>
    </source>
</evidence>
<sequence>MRPPGGAKSLWSRGAIVTAIVSLLVLALSSPASADVIYDDGHVYAGDGPCTWARAEVSHGGGGGYTRSDVAQDYQLQTPWGSYDCRDTTPTQGAGRMALRYDWYYWNGTEWRICGVSDWHYNPQTSHSFAIAWDFGANPLCGPGYYGTMTAAFTLNGTEWLGGPLWSGSHYLPA</sequence>
<keyword evidence="1" id="KW-0732">Signal</keyword>